<keyword evidence="8" id="KW-0378">Hydrolase</keyword>
<dbReference type="Pfam" id="PF19283">
    <property type="entry name" value="APEH_N"/>
    <property type="match status" value="1"/>
</dbReference>
<evidence type="ECO:0000256" key="1">
    <source>
        <dbReference type="ARBA" id="ARBA00000721"/>
    </source>
</evidence>
<organism evidence="11 12">
    <name type="scientific">Zosterops borbonicus</name>
    <dbReference type="NCBI Taxonomy" id="364589"/>
    <lineage>
        <taxon>Eukaryota</taxon>
        <taxon>Metazoa</taxon>
        <taxon>Chordata</taxon>
        <taxon>Craniata</taxon>
        <taxon>Vertebrata</taxon>
        <taxon>Euteleostomi</taxon>
        <taxon>Archelosauria</taxon>
        <taxon>Archosauria</taxon>
        <taxon>Dinosauria</taxon>
        <taxon>Saurischia</taxon>
        <taxon>Theropoda</taxon>
        <taxon>Coelurosauria</taxon>
        <taxon>Aves</taxon>
        <taxon>Neognathae</taxon>
        <taxon>Neoaves</taxon>
        <taxon>Telluraves</taxon>
        <taxon>Australaves</taxon>
        <taxon>Passeriformes</taxon>
        <taxon>Sylvioidea</taxon>
        <taxon>Zosteropidae</taxon>
        <taxon>Zosterops</taxon>
    </lineage>
</organism>
<dbReference type="EMBL" id="SWJQ01000481">
    <property type="protein sequence ID" value="TRZ13812.1"/>
    <property type="molecule type" value="Genomic_DNA"/>
</dbReference>
<dbReference type="PANTHER" id="PTHR42776:SF4">
    <property type="entry name" value="ACYLAMINO-ACID-RELEASING ENZYME"/>
    <property type="match status" value="1"/>
</dbReference>
<dbReference type="SUPFAM" id="SSF53474">
    <property type="entry name" value="alpha/beta-Hydrolases"/>
    <property type="match status" value="1"/>
</dbReference>
<evidence type="ECO:0000256" key="8">
    <source>
        <dbReference type="ARBA" id="ARBA00022801"/>
    </source>
</evidence>
<dbReference type="OrthoDB" id="416344at2759"/>
<gene>
    <name evidence="11" type="ORF">HGM15179_013296</name>
</gene>
<comment type="subunit">
    <text evidence="4">Homotetramer.</text>
</comment>
<evidence type="ECO:0000313" key="11">
    <source>
        <dbReference type="EMBL" id="TRZ13812.1"/>
    </source>
</evidence>
<reference evidence="11" key="1">
    <citation type="submission" date="2019-04" db="EMBL/GenBank/DDBJ databases">
        <title>Genome assembly of Zosterops borbonicus 15179.</title>
        <authorList>
            <person name="Leroy T."/>
            <person name="Anselmetti Y."/>
            <person name="Tilak M.-K."/>
            <person name="Nabholz B."/>
        </authorList>
    </citation>
    <scope>NUCLEOTIDE SEQUENCE</scope>
    <source>
        <strain evidence="11">HGM_15179</strain>
        <tissue evidence="11">Muscle</tissue>
    </source>
</reference>
<evidence type="ECO:0000256" key="4">
    <source>
        <dbReference type="ARBA" id="ARBA00011881"/>
    </source>
</evidence>
<evidence type="ECO:0000256" key="7">
    <source>
        <dbReference type="ARBA" id="ARBA00022490"/>
    </source>
</evidence>
<dbReference type="GO" id="GO:0005737">
    <property type="term" value="C:cytoplasm"/>
    <property type="evidence" value="ECO:0007669"/>
    <property type="project" value="UniProtKB-SubCell"/>
</dbReference>
<dbReference type="Pfam" id="PF00326">
    <property type="entry name" value="Peptidase_S9"/>
    <property type="match status" value="1"/>
</dbReference>
<protein>
    <recommendedName>
        <fullName evidence="6">Acylamino-acid-releasing enzyme</fullName>
        <ecNumber evidence="5">3.4.19.1</ecNumber>
    </recommendedName>
</protein>
<evidence type="ECO:0000259" key="10">
    <source>
        <dbReference type="Pfam" id="PF19283"/>
    </source>
</evidence>
<evidence type="ECO:0000256" key="3">
    <source>
        <dbReference type="ARBA" id="ARBA00010040"/>
    </source>
</evidence>
<dbReference type="AlphaFoldDB" id="A0A8K1G8N1"/>
<dbReference type="InterPro" id="IPR029058">
    <property type="entry name" value="AB_hydrolase_fold"/>
</dbReference>
<evidence type="ECO:0000259" key="9">
    <source>
        <dbReference type="Pfam" id="PF00326"/>
    </source>
</evidence>
<accession>A0A8K1G8N1</accession>
<dbReference type="FunFam" id="3.40.50.1820:FF:000043">
    <property type="entry name" value="acylamino-acid-releasing enzyme"/>
    <property type="match status" value="1"/>
</dbReference>
<comment type="similarity">
    <text evidence="3">Belongs to the peptidase S9C family.</text>
</comment>
<comment type="catalytic activity">
    <reaction evidence="1">
        <text>Cleavage of an N-acetyl or N-formyl amino acid from the N-terminus of a polypeptide.</text>
        <dbReference type="EC" id="3.4.19.1"/>
    </reaction>
</comment>
<name>A0A8K1G8N1_9PASS</name>
<comment type="subcellular location">
    <subcellularLocation>
        <location evidence="2">Cytoplasm</location>
    </subcellularLocation>
</comment>
<feature type="domain" description="Peptidase S9 prolyl oligopeptidase catalytic" evidence="9">
    <location>
        <begin position="508"/>
        <end position="717"/>
    </location>
</feature>
<dbReference type="FunFam" id="2.120.10.30:FF:000189">
    <property type="entry name" value="Acylaminoacyl-peptide hydrolase"/>
    <property type="match status" value="1"/>
</dbReference>
<evidence type="ECO:0000256" key="6">
    <source>
        <dbReference type="ARBA" id="ARBA00018421"/>
    </source>
</evidence>
<evidence type="ECO:0000256" key="5">
    <source>
        <dbReference type="ARBA" id="ARBA00012917"/>
    </source>
</evidence>
<dbReference type="EC" id="3.4.19.1" evidence="5"/>
<proteinExistence type="inferred from homology"/>
<dbReference type="Gene3D" id="3.40.50.1820">
    <property type="entry name" value="alpha/beta hydrolase"/>
    <property type="match status" value="1"/>
</dbReference>
<keyword evidence="7" id="KW-0963">Cytoplasm</keyword>
<dbReference type="GO" id="GO:0004252">
    <property type="term" value="F:serine-type endopeptidase activity"/>
    <property type="evidence" value="ECO:0007669"/>
    <property type="project" value="TreeGrafter"/>
</dbReference>
<dbReference type="InterPro" id="IPR011042">
    <property type="entry name" value="6-blade_b-propeller_TolB-like"/>
</dbReference>
<dbReference type="Proteomes" id="UP000796761">
    <property type="component" value="Unassembled WGS sequence"/>
</dbReference>
<dbReference type="Gene3D" id="2.120.10.30">
    <property type="entry name" value="TolB, C-terminal domain"/>
    <property type="match status" value="1"/>
</dbReference>
<comment type="caution">
    <text evidence="11">The sequence shown here is derived from an EMBL/GenBank/DDBJ whole genome shotgun (WGS) entry which is preliminary data.</text>
</comment>
<evidence type="ECO:0000313" key="12">
    <source>
        <dbReference type="Proteomes" id="UP000796761"/>
    </source>
</evidence>
<dbReference type="InterPro" id="IPR045550">
    <property type="entry name" value="AARE_N"/>
</dbReference>
<evidence type="ECO:0000256" key="2">
    <source>
        <dbReference type="ARBA" id="ARBA00004496"/>
    </source>
</evidence>
<dbReference type="PANTHER" id="PTHR42776">
    <property type="entry name" value="SERINE PEPTIDASE S9 FAMILY MEMBER"/>
    <property type="match status" value="1"/>
</dbReference>
<dbReference type="GO" id="GO:0006508">
    <property type="term" value="P:proteolysis"/>
    <property type="evidence" value="ECO:0007669"/>
    <property type="project" value="InterPro"/>
</dbReference>
<dbReference type="SUPFAM" id="SSF82171">
    <property type="entry name" value="DPP6 N-terminal domain-like"/>
    <property type="match status" value="1"/>
</dbReference>
<dbReference type="GO" id="GO:0008242">
    <property type="term" value="F:omega peptidase activity"/>
    <property type="evidence" value="ECO:0007669"/>
    <property type="project" value="UniProtKB-EC"/>
</dbReference>
<keyword evidence="12" id="KW-1185">Reference proteome</keyword>
<feature type="domain" description="Acylamino-acid-releasing enzyme N-terminal" evidence="10">
    <location>
        <begin position="65"/>
        <end position="426"/>
    </location>
</feature>
<dbReference type="InterPro" id="IPR001375">
    <property type="entry name" value="Peptidase_S9_cat"/>
</dbReference>
<sequence>MATGTEKGVQAARGPAARYRELSRFPAVTRATLRAAAGGQTFLLYTECGRPDPARRRLLRFARHYSLRRTARREGLAVSRTALSAEIHNQPLSQDSPTGQRRAALKRCPRQGRELLEVWDGEGCSHSVDLTALGKHGDVYTEGPFACLAWSRSETRLLYVAEKSRPKRQPPCPWDVPGAAWLAAEEEEEEDKQFVYHEDWGEALSTHSVPVLCVLDLEGLSLTVLEGVPEHLSPGQALWSPDDHGVVFVGWWNKPFRLGLNACSNRRSGIFHLDLASGCCELLSAENASVCSPRLSPDGQRLLYLEGAVGGPHRQCLRLCMLTWQTRQTVMVLDVVQEPTEAFAGLYAEMLPPQCWAADGRRAVLGTPQRSRTDLLLVDTEASTVTNLTAGSPDGCWELLTLQWDLLVATCSAPHHPPSLVVAVLPPAGQELPLVWVPVEDTPTVPGVTWKTLTVQPPCSGQGPAAQDTQAFEALLLSPSDGTPPHPLVVCPHGGPHAVFDARWRPSMAALCQLGFAVLLVNYRGSLGFGQASINSLLSRVGEQDVADTQLAVEQVLHSEPLDPHRLGLLAGSHGAFIALHLLTREPERYRACALRSPISNLPALLGTSDIPDWRYTSLGLPYSFERVPRAEEVATMLLRSPISQAAQVQTPVLLCVGARDRRVSPTQALELYRVLRARGVPARLLWYPEGGHALAGVEMEANVFKNCAHWLLQHLGQPRQDETVWHSP</sequence>